<dbReference type="Proteomes" id="UP001189429">
    <property type="component" value="Unassembled WGS sequence"/>
</dbReference>
<evidence type="ECO:0000313" key="2">
    <source>
        <dbReference type="Proteomes" id="UP001189429"/>
    </source>
</evidence>
<keyword evidence="2" id="KW-1185">Reference proteome</keyword>
<protein>
    <submittedName>
        <fullName evidence="1">Uncharacterized protein</fullName>
    </submittedName>
</protein>
<accession>A0ABN9UD33</accession>
<dbReference type="EMBL" id="CAUYUJ010015726">
    <property type="protein sequence ID" value="CAK0857383.1"/>
    <property type="molecule type" value="Genomic_DNA"/>
</dbReference>
<comment type="caution">
    <text evidence="1">The sequence shown here is derived from an EMBL/GenBank/DDBJ whole genome shotgun (WGS) entry which is preliminary data.</text>
</comment>
<reference evidence="1" key="1">
    <citation type="submission" date="2023-10" db="EMBL/GenBank/DDBJ databases">
        <authorList>
            <person name="Chen Y."/>
            <person name="Shah S."/>
            <person name="Dougan E. K."/>
            <person name="Thang M."/>
            <person name="Chan C."/>
        </authorList>
    </citation>
    <scope>NUCLEOTIDE SEQUENCE [LARGE SCALE GENOMIC DNA]</scope>
</reference>
<name>A0ABN9UD33_9DINO</name>
<organism evidence="1 2">
    <name type="scientific">Prorocentrum cordatum</name>
    <dbReference type="NCBI Taxonomy" id="2364126"/>
    <lineage>
        <taxon>Eukaryota</taxon>
        <taxon>Sar</taxon>
        <taxon>Alveolata</taxon>
        <taxon>Dinophyceae</taxon>
        <taxon>Prorocentrales</taxon>
        <taxon>Prorocentraceae</taxon>
        <taxon>Prorocentrum</taxon>
    </lineage>
</organism>
<gene>
    <name evidence="1" type="ORF">PCOR1329_LOCUS47516</name>
</gene>
<proteinExistence type="predicted"/>
<evidence type="ECO:0000313" key="1">
    <source>
        <dbReference type="EMBL" id="CAK0857383.1"/>
    </source>
</evidence>
<sequence>MVGLPLDDEVACLEFANWSKHAAPPGMTHPAATPAGVRVDVVESFRHELHFRPMAHTLLTELGVQHHGFGFEAASQVQVEQEPDDVAELPSGEEKMMESKEGAMQADGEGATLPAHPPCTDTMESVEAVETQVAGAGALLPAQFPGGDRDGVCCALDVLVLVLSPDADDGLHTPVFEDVLNVQLDARAEDCDEIPDGVEKMESAEVGAMQVADADGRRPSLLPAGEALGLAGVDGREQPIEARAPASFLFGFGDFFEQYVEADAGASDGEIIEKHLERIEDHIQTVAQLYELHRLLQGVCRVEREAAVVSERLHDEQSQDVSSVPPHGDKLATTSCIYQSLHCRNHCNISIADKYTRSYRRCNRLQCMCSRVAKRPRDNFQLVRAVPWSRVVL</sequence>